<organism evidence="2 3">
    <name type="scientific">Haematococcus lacustris</name>
    <name type="common">Green alga</name>
    <name type="synonym">Haematococcus pluvialis</name>
    <dbReference type="NCBI Taxonomy" id="44745"/>
    <lineage>
        <taxon>Eukaryota</taxon>
        <taxon>Viridiplantae</taxon>
        <taxon>Chlorophyta</taxon>
        <taxon>core chlorophytes</taxon>
        <taxon>Chlorophyceae</taxon>
        <taxon>CS clade</taxon>
        <taxon>Chlamydomonadales</taxon>
        <taxon>Haematococcaceae</taxon>
        <taxon>Haematococcus</taxon>
    </lineage>
</organism>
<evidence type="ECO:0000313" key="2">
    <source>
        <dbReference type="EMBL" id="GFH16767.1"/>
    </source>
</evidence>
<feature type="non-terminal residue" evidence="2">
    <location>
        <position position="71"/>
    </location>
</feature>
<dbReference type="InterPro" id="IPR025461">
    <property type="entry name" value="ABA4-like"/>
</dbReference>
<reference evidence="2 3" key="1">
    <citation type="submission" date="2020-02" db="EMBL/GenBank/DDBJ databases">
        <title>Draft genome sequence of Haematococcus lacustris strain NIES-144.</title>
        <authorList>
            <person name="Morimoto D."/>
            <person name="Nakagawa S."/>
            <person name="Yoshida T."/>
            <person name="Sawayama S."/>
        </authorList>
    </citation>
    <scope>NUCLEOTIDE SEQUENCE [LARGE SCALE GENOMIC DNA]</scope>
    <source>
        <strain evidence="2 3">NIES-144</strain>
    </source>
</reference>
<dbReference type="Pfam" id="PF14108">
    <property type="entry name" value="ABA4-like"/>
    <property type="match status" value="1"/>
</dbReference>
<protein>
    <submittedName>
        <fullName evidence="2">Uncharacterized protein</fullName>
    </submittedName>
</protein>
<keyword evidence="3" id="KW-1185">Reference proteome</keyword>
<keyword evidence="1" id="KW-0472">Membrane</keyword>
<keyword evidence="1" id="KW-0812">Transmembrane</keyword>
<gene>
    <name evidence="2" type="ORF">HaLaN_13258</name>
</gene>
<feature type="transmembrane region" description="Helical" evidence="1">
    <location>
        <begin position="43"/>
        <end position="64"/>
    </location>
</feature>
<sequence>MVAGNVLLRDGVQVLHVRSCGLEAGGRGFKPQFFPRLPAITQLFSQPATAASLVVHVLSINLFLGRQIYLE</sequence>
<dbReference type="AlphaFoldDB" id="A0A699Z2I4"/>
<proteinExistence type="predicted"/>
<dbReference type="EMBL" id="BLLF01001049">
    <property type="protein sequence ID" value="GFH16767.1"/>
    <property type="molecule type" value="Genomic_DNA"/>
</dbReference>
<comment type="caution">
    <text evidence="2">The sequence shown here is derived from an EMBL/GenBank/DDBJ whole genome shotgun (WGS) entry which is preliminary data.</text>
</comment>
<keyword evidence="1" id="KW-1133">Transmembrane helix</keyword>
<evidence type="ECO:0000313" key="3">
    <source>
        <dbReference type="Proteomes" id="UP000485058"/>
    </source>
</evidence>
<accession>A0A699Z2I4</accession>
<feature type="non-terminal residue" evidence="2">
    <location>
        <position position="1"/>
    </location>
</feature>
<name>A0A699Z2I4_HAELA</name>
<evidence type="ECO:0000256" key="1">
    <source>
        <dbReference type="SAM" id="Phobius"/>
    </source>
</evidence>
<dbReference type="Proteomes" id="UP000485058">
    <property type="component" value="Unassembled WGS sequence"/>
</dbReference>